<dbReference type="GO" id="GO:0000724">
    <property type="term" value="P:double-strand break repair via homologous recombination"/>
    <property type="evidence" value="ECO:0007669"/>
    <property type="project" value="UniProtKB-ARBA"/>
</dbReference>
<proteinExistence type="inferred from homology"/>
<dbReference type="Gene3D" id="3.30.1120.90">
    <property type="entry name" value="Nucleosome assembly protein"/>
    <property type="match status" value="2"/>
</dbReference>
<dbReference type="SUPFAM" id="SSF143113">
    <property type="entry name" value="NAP-like"/>
    <property type="match status" value="2"/>
</dbReference>
<dbReference type="PANTHER" id="PTHR11875">
    <property type="entry name" value="TESTIS-SPECIFIC Y-ENCODED PROTEIN"/>
    <property type="match status" value="1"/>
</dbReference>
<dbReference type="GO" id="GO:0042393">
    <property type="term" value="F:histone binding"/>
    <property type="evidence" value="ECO:0007669"/>
    <property type="project" value="UniProtKB-ARBA"/>
</dbReference>
<gene>
    <name evidence="4" type="ORF">C5167_004965</name>
</gene>
<evidence type="ECO:0000313" key="5">
    <source>
        <dbReference type="Proteomes" id="UP000316621"/>
    </source>
</evidence>
<dbReference type="EMBL" id="CM010718">
    <property type="protein sequence ID" value="RZC57654.1"/>
    <property type="molecule type" value="Genomic_DNA"/>
</dbReference>
<dbReference type="Proteomes" id="UP000316621">
    <property type="component" value="Chromosome 4"/>
</dbReference>
<keyword evidence="2" id="KW-0143">Chaperone</keyword>
<keyword evidence="5" id="KW-1185">Reference proteome</keyword>
<organism evidence="4 5">
    <name type="scientific">Papaver somniferum</name>
    <name type="common">Opium poppy</name>
    <dbReference type="NCBI Taxonomy" id="3469"/>
    <lineage>
        <taxon>Eukaryota</taxon>
        <taxon>Viridiplantae</taxon>
        <taxon>Streptophyta</taxon>
        <taxon>Embryophyta</taxon>
        <taxon>Tracheophyta</taxon>
        <taxon>Spermatophyta</taxon>
        <taxon>Magnoliopsida</taxon>
        <taxon>Ranunculales</taxon>
        <taxon>Papaveraceae</taxon>
        <taxon>Papaveroideae</taxon>
        <taxon>Papaver</taxon>
    </lineage>
</organism>
<dbReference type="GO" id="GO:0006334">
    <property type="term" value="P:nucleosome assembly"/>
    <property type="evidence" value="ECO:0007669"/>
    <property type="project" value="InterPro"/>
</dbReference>
<dbReference type="InterPro" id="IPR037231">
    <property type="entry name" value="NAP-like_sf"/>
</dbReference>
<dbReference type="Pfam" id="PF00956">
    <property type="entry name" value="NAP"/>
    <property type="match status" value="2"/>
</dbReference>
<evidence type="ECO:0000313" key="4">
    <source>
        <dbReference type="EMBL" id="RZC57654.1"/>
    </source>
</evidence>
<evidence type="ECO:0000256" key="1">
    <source>
        <dbReference type="ARBA" id="ARBA00009947"/>
    </source>
</evidence>
<dbReference type="AlphaFoldDB" id="A0A4Y7J936"/>
<protein>
    <submittedName>
        <fullName evidence="4">Uncharacterized protein</fullName>
    </submittedName>
</protein>
<evidence type="ECO:0000256" key="2">
    <source>
        <dbReference type="ARBA" id="ARBA00023186"/>
    </source>
</evidence>
<accession>A0A4Y7J936</accession>
<dbReference type="InterPro" id="IPR002164">
    <property type="entry name" value="NAP_family"/>
</dbReference>
<sequence length="442" mass="51533">MALQLDGALELLDPIMKFQNAVDKLFADHRILKYMNEEEKEIMLKYLKSVHVTYHGDAKTGFEITFSFYENPHFIYLVQSKTFWFTREGISSASGSQIGWTTDKIRKYTMDTEIFPEMGGTQLHTDTASFFKWFAEDSQSSRDLLAEEIVLEFWPKAHKYHLIGKNRDTEVQRRVLTEHQSARKNIKRKRGGEKSDEGAMSKLTTISAKLQKAEEEATKLRCTRVIEYELMLVEGERKVHKECESLRRQIYDQRNEIIKNIPHFWLIACLTDNTITWPDTAFVLFLLQFLSHYALHYLLSEEDQKNFDNNPYFENRCLKKTISYTVMSTDPLKEYSDGEVKICVSDIHWKDGMDITTGRKDITTGNERGFTDTGTSFFTWFSDRRCDAMEAYDQVADLIKQDLWPDAGRYFVYGNLDDGKKVDLVAVDKAARFTSSQRAFFI</sequence>
<dbReference type="STRING" id="3469.A0A4Y7J936"/>
<dbReference type="GO" id="GO:0005634">
    <property type="term" value="C:nucleus"/>
    <property type="evidence" value="ECO:0007669"/>
    <property type="project" value="InterPro"/>
</dbReference>
<name>A0A4Y7J936_PAPSO</name>
<dbReference type="Gramene" id="RZC57654">
    <property type="protein sequence ID" value="RZC57654"/>
    <property type="gene ID" value="C5167_004965"/>
</dbReference>
<reference evidence="4 5" key="1">
    <citation type="journal article" date="2018" name="Science">
        <title>The opium poppy genome and morphinan production.</title>
        <authorList>
            <person name="Guo L."/>
            <person name="Winzer T."/>
            <person name="Yang X."/>
            <person name="Li Y."/>
            <person name="Ning Z."/>
            <person name="He Z."/>
            <person name="Teodor R."/>
            <person name="Lu Y."/>
            <person name="Bowser T.A."/>
            <person name="Graham I.A."/>
            <person name="Ye K."/>
        </authorList>
    </citation>
    <scope>NUCLEOTIDE SEQUENCE [LARGE SCALE GENOMIC DNA]</scope>
    <source>
        <strain evidence="5">cv. HN1</strain>
        <tissue evidence="4">Leaves</tissue>
    </source>
</reference>
<evidence type="ECO:0000256" key="3">
    <source>
        <dbReference type="RuleBase" id="RU003876"/>
    </source>
</evidence>
<comment type="similarity">
    <text evidence="1 3">Belongs to the nucleosome assembly protein (NAP) family.</text>
</comment>